<organism evidence="4 5">
    <name type="scientific">Paenibacillus glycanilyticus</name>
    <dbReference type="NCBI Taxonomy" id="126569"/>
    <lineage>
        <taxon>Bacteria</taxon>
        <taxon>Bacillati</taxon>
        <taxon>Bacillota</taxon>
        <taxon>Bacilli</taxon>
        <taxon>Bacillales</taxon>
        <taxon>Paenibacillaceae</taxon>
        <taxon>Paenibacillus</taxon>
    </lineage>
</organism>
<dbReference type="PANTHER" id="PTHR30487">
    <property type="entry name" value="TYPE 4 PREPILIN-LIKE PROTEINS LEADER PEPTIDE-PROCESSING ENZYME"/>
    <property type="match status" value="1"/>
</dbReference>
<feature type="transmembrane region" description="Helical" evidence="2">
    <location>
        <begin position="152"/>
        <end position="170"/>
    </location>
</feature>
<evidence type="ECO:0000313" key="4">
    <source>
        <dbReference type="EMBL" id="GMK46650.1"/>
    </source>
</evidence>
<keyword evidence="5" id="KW-1185">Reference proteome</keyword>
<proteinExistence type="inferred from homology"/>
<dbReference type="PANTHER" id="PTHR30487:SF0">
    <property type="entry name" value="PREPILIN LEADER PEPTIDASE_N-METHYLTRANSFERASE-RELATED"/>
    <property type="match status" value="1"/>
</dbReference>
<name>A0ABQ6NRG1_9BACL</name>
<sequence>MTIQLLAAGLLLLAALYTDLKSMTIPNLLTVPFLAGGCVYALFAGGGHGLLLAVYGAAAGFVPLLILHLAKGIGAGDVKLFAALGAWLGALAVLQLMMYAILYAGLVGLVLLVFHRPFARKMTAGMYTFFSLRFGGRPNASSWLAWAKNGRTFPFMLAVAPGALTLWLISG</sequence>
<feature type="transmembrane region" description="Helical" evidence="2">
    <location>
        <begin position="50"/>
        <end position="70"/>
    </location>
</feature>
<dbReference type="Proteomes" id="UP001285921">
    <property type="component" value="Unassembled WGS sequence"/>
</dbReference>
<evidence type="ECO:0000313" key="5">
    <source>
        <dbReference type="Proteomes" id="UP001285921"/>
    </source>
</evidence>
<evidence type="ECO:0000259" key="3">
    <source>
        <dbReference type="Pfam" id="PF01478"/>
    </source>
</evidence>
<comment type="caution">
    <text evidence="4">The sequence shown here is derived from an EMBL/GenBank/DDBJ whole genome shotgun (WGS) entry which is preliminary data.</text>
</comment>
<feature type="transmembrane region" description="Helical" evidence="2">
    <location>
        <begin position="25"/>
        <end position="43"/>
    </location>
</feature>
<dbReference type="Pfam" id="PF01478">
    <property type="entry name" value="Peptidase_A24"/>
    <property type="match status" value="1"/>
</dbReference>
<keyword evidence="2" id="KW-0812">Transmembrane</keyword>
<keyword evidence="2" id="KW-1133">Transmembrane helix</keyword>
<dbReference type="InterPro" id="IPR000045">
    <property type="entry name" value="Prepilin_IV_endopep_pep"/>
</dbReference>
<dbReference type="RefSeq" id="WP_317980871.1">
    <property type="nucleotide sequence ID" value="NZ_BTCL01000014.1"/>
</dbReference>
<feature type="domain" description="Prepilin type IV endopeptidase peptidase" evidence="3">
    <location>
        <begin position="9"/>
        <end position="111"/>
    </location>
</feature>
<dbReference type="InterPro" id="IPR050882">
    <property type="entry name" value="Prepilin_peptidase/N-MTase"/>
</dbReference>
<keyword evidence="2" id="KW-0472">Membrane</keyword>
<accession>A0ABQ6NRG1</accession>
<evidence type="ECO:0000256" key="1">
    <source>
        <dbReference type="ARBA" id="ARBA00005801"/>
    </source>
</evidence>
<comment type="similarity">
    <text evidence="1">Belongs to the peptidase A24 family.</text>
</comment>
<dbReference type="Gene3D" id="1.20.120.1220">
    <property type="match status" value="1"/>
</dbReference>
<gene>
    <name evidence="4" type="ORF">PghCCS26_37790</name>
</gene>
<evidence type="ECO:0000256" key="2">
    <source>
        <dbReference type="SAM" id="Phobius"/>
    </source>
</evidence>
<feature type="transmembrane region" description="Helical" evidence="2">
    <location>
        <begin position="90"/>
        <end position="114"/>
    </location>
</feature>
<protein>
    <submittedName>
        <fullName evidence="4">Type 4 prepilin peptidase 1</fullName>
    </submittedName>
</protein>
<dbReference type="EMBL" id="BTCL01000014">
    <property type="protein sequence ID" value="GMK46650.1"/>
    <property type="molecule type" value="Genomic_DNA"/>
</dbReference>
<reference evidence="4 5" key="1">
    <citation type="submission" date="2023-05" db="EMBL/GenBank/DDBJ databases">
        <title>Draft genome of Paenibacillus sp. CCS26.</title>
        <authorList>
            <person name="Akita H."/>
            <person name="Shinto Y."/>
            <person name="Kimura Z."/>
        </authorList>
    </citation>
    <scope>NUCLEOTIDE SEQUENCE [LARGE SCALE GENOMIC DNA]</scope>
    <source>
        <strain evidence="4 5">CCS26</strain>
    </source>
</reference>